<protein>
    <submittedName>
        <fullName evidence="6">Uncharacterized protein</fullName>
    </submittedName>
</protein>
<dbReference type="OrthoDB" id="7464126at2759"/>
<dbReference type="Gene3D" id="3.40.50.300">
    <property type="entry name" value="P-loop containing nucleotide triphosphate hydrolases"/>
    <property type="match status" value="1"/>
</dbReference>
<feature type="repeat" description="ANK" evidence="2">
    <location>
        <begin position="1133"/>
        <end position="1165"/>
    </location>
</feature>
<gene>
    <name evidence="6" type="ORF">FHL15_007756</name>
</gene>
<dbReference type="InterPro" id="IPR027417">
    <property type="entry name" value="P-loop_NTPase"/>
</dbReference>
<dbReference type="Pfam" id="PF24883">
    <property type="entry name" value="NPHP3_N"/>
    <property type="match status" value="1"/>
</dbReference>
<dbReference type="SUPFAM" id="SSF48403">
    <property type="entry name" value="Ankyrin repeat"/>
    <property type="match status" value="1"/>
</dbReference>
<dbReference type="Proteomes" id="UP000319160">
    <property type="component" value="Unassembled WGS sequence"/>
</dbReference>
<dbReference type="EMBL" id="VFLP01000046">
    <property type="protein sequence ID" value="TRX91334.1"/>
    <property type="molecule type" value="Genomic_DNA"/>
</dbReference>
<dbReference type="InterPro" id="IPR002110">
    <property type="entry name" value="Ankyrin_rpt"/>
</dbReference>
<feature type="compositionally biased region" description="Basic and acidic residues" evidence="3">
    <location>
        <begin position="718"/>
        <end position="732"/>
    </location>
</feature>
<dbReference type="InterPro" id="IPR056884">
    <property type="entry name" value="NPHP3-like_N"/>
</dbReference>
<feature type="repeat" description="ANK" evidence="2">
    <location>
        <begin position="1166"/>
        <end position="1198"/>
    </location>
</feature>
<feature type="domain" description="Nephrocystin 3-like N-terminal" evidence="5">
    <location>
        <begin position="330"/>
        <end position="500"/>
    </location>
</feature>
<evidence type="ECO:0000313" key="7">
    <source>
        <dbReference type="Proteomes" id="UP000319160"/>
    </source>
</evidence>
<dbReference type="Pfam" id="PF24809">
    <property type="entry name" value="DUF7708"/>
    <property type="match status" value="1"/>
</dbReference>
<dbReference type="STRING" id="2512241.A0A553HTQ5"/>
<reference evidence="7" key="1">
    <citation type="submission" date="2019-06" db="EMBL/GenBank/DDBJ databases">
        <title>Draft genome sequence of the griseofulvin-producing fungus Xylaria cubensis strain G536.</title>
        <authorList>
            <person name="Mead M.E."/>
            <person name="Raja H.A."/>
            <person name="Steenwyk J.L."/>
            <person name="Knowles S.L."/>
            <person name="Oberlies N.H."/>
            <person name="Rokas A."/>
        </authorList>
    </citation>
    <scope>NUCLEOTIDE SEQUENCE [LARGE SCALE GENOMIC DNA]</scope>
    <source>
        <strain evidence="7">G536</strain>
    </source>
</reference>
<proteinExistence type="predicted"/>
<dbReference type="Gene3D" id="1.25.40.20">
    <property type="entry name" value="Ankyrin repeat-containing domain"/>
    <property type="match status" value="1"/>
</dbReference>
<dbReference type="SUPFAM" id="SSF52540">
    <property type="entry name" value="P-loop containing nucleoside triphosphate hydrolases"/>
    <property type="match status" value="1"/>
</dbReference>
<keyword evidence="2" id="KW-0040">ANK repeat</keyword>
<dbReference type="InterPro" id="IPR036770">
    <property type="entry name" value="Ankyrin_rpt-contain_sf"/>
</dbReference>
<evidence type="ECO:0000259" key="4">
    <source>
        <dbReference type="Pfam" id="PF24809"/>
    </source>
</evidence>
<dbReference type="AlphaFoldDB" id="A0A553HTQ5"/>
<dbReference type="SUPFAM" id="SSF140860">
    <property type="entry name" value="Pseudo ankyrin repeat-like"/>
    <property type="match status" value="1"/>
</dbReference>
<feature type="domain" description="DUF7708" evidence="4">
    <location>
        <begin position="100"/>
        <end position="245"/>
    </location>
</feature>
<evidence type="ECO:0000256" key="1">
    <source>
        <dbReference type="ARBA" id="ARBA00022737"/>
    </source>
</evidence>
<evidence type="ECO:0000256" key="3">
    <source>
        <dbReference type="SAM" id="MobiDB-lite"/>
    </source>
</evidence>
<accession>A0A553HTQ5</accession>
<dbReference type="PANTHER" id="PTHR10039">
    <property type="entry name" value="AMELOGENIN"/>
    <property type="match status" value="1"/>
</dbReference>
<name>A0A553HTQ5_9PEZI</name>
<comment type="caution">
    <text evidence="6">The sequence shown here is derived from an EMBL/GenBank/DDBJ whole genome shotgun (WGS) entry which is preliminary data.</text>
</comment>
<keyword evidence="7" id="KW-1185">Reference proteome</keyword>
<keyword evidence="1" id="KW-0677">Repeat</keyword>
<evidence type="ECO:0000313" key="6">
    <source>
        <dbReference type="EMBL" id="TRX91334.1"/>
    </source>
</evidence>
<dbReference type="PROSITE" id="PS50088">
    <property type="entry name" value="ANK_REPEAT"/>
    <property type="match status" value="2"/>
</dbReference>
<dbReference type="InterPro" id="IPR056125">
    <property type="entry name" value="DUF7708"/>
</dbReference>
<dbReference type="PROSITE" id="PS50297">
    <property type="entry name" value="ANK_REP_REGION"/>
    <property type="match status" value="2"/>
</dbReference>
<feature type="region of interest" description="Disordered" evidence="3">
    <location>
        <begin position="718"/>
        <end position="740"/>
    </location>
</feature>
<dbReference type="PANTHER" id="PTHR10039:SF16">
    <property type="entry name" value="GPI INOSITOL-DEACYLASE"/>
    <property type="match status" value="1"/>
</dbReference>
<dbReference type="SMART" id="SM00248">
    <property type="entry name" value="ANK"/>
    <property type="match status" value="6"/>
</dbReference>
<evidence type="ECO:0000259" key="5">
    <source>
        <dbReference type="Pfam" id="PF24883"/>
    </source>
</evidence>
<evidence type="ECO:0000256" key="2">
    <source>
        <dbReference type="PROSITE-ProRule" id="PRU00023"/>
    </source>
</evidence>
<organism evidence="6 7">
    <name type="scientific">Xylaria flabelliformis</name>
    <dbReference type="NCBI Taxonomy" id="2512241"/>
    <lineage>
        <taxon>Eukaryota</taxon>
        <taxon>Fungi</taxon>
        <taxon>Dikarya</taxon>
        <taxon>Ascomycota</taxon>
        <taxon>Pezizomycotina</taxon>
        <taxon>Sordariomycetes</taxon>
        <taxon>Xylariomycetidae</taxon>
        <taxon>Xylariales</taxon>
        <taxon>Xylariaceae</taxon>
        <taxon>Xylaria</taxon>
    </lineage>
</organism>
<dbReference type="Pfam" id="PF12796">
    <property type="entry name" value="Ank_2"/>
    <property type="match status" value="2"/>
</dbReference>
<sequence length="1232" mass="136342">MNNTQGAKPTVSCPNLVVPITQRFNTSGTSTSQTGSKWEQALQRLRKEDQEHFNAVNKSTHTPLEVLDGVLAAVSKRKEDCLRKRWNTVVDGRTIYIRDVLEKISAIGDIVIQYDPRHAALPWAAMRLIMQTGINDLEVFGYITVSLENLASIMAQCYIIESVYLNGRESKIPKLSTQLTESVINLYAAILRYLADLVQYFNLSTGKRILKSIGQSQKDFQTKYSPINHALETFGRLAGVAQAAKLGEGLDLIESLQKQLDDIYARDEKESIWLKTTFERLQQPIDRIDTRLQEISDGLGREDRLRILNAISKIPYNTHHKEERNGRVEGSGEWFLKKPEFKEWRRSSSPSVLWLHGIPGSGKTKLTSLVIDELLGHEHVAYFYCTRNPAEAERAQCDKILRSLVRQLASVGPRQPMLGPVAKCYRDAMEGGAGEPEDLALMTDESVKVLLKLFDKYPAVALVLDALDEVNQESRQELLDALSNLIQESTTLVRIFISSRSNYDISLSLAGAPNIYIGANDNAEDISSFILHAIIVKTLNDGAKGMFRWADLQIQSLRPLKVAADVSTRLGVLPTTLEASYRQIYQDIIDSGDNALALATFTFQWLLYAQEPMSLDGFAALASIALATESSTKFTAVEVLDVCANLVVLRESSFEFAHLSVREFFEKLGNRQIDVYSPEEGHAALAQACLRFLNQALDPGQIARKRIKRLMCSEASEFHDKDSGKDTGRVSEEGSSEPEGEVFPASWVMDYGRDILAHLYPPTIIAVIAVISSDIGGGVPSNYVITWMVYHVNAARSLRLRPALRDLLKTFALQPAESISEATSRRSACFYAVAPSFHAWHHLAKLPYTNTRHRLSTMGIKLPSSPIWLACEFRWLELVEYLYQNPYDAIDEASLVYIGKFNPFWYAIATGRIDVANCIASCTGNKKQAFSEKGGFLRLLRDAVTNDDAAVIKRLAKLYPGDHEAATGAFTEAAFFGHHEAMGLIIESSSTSIERAVRAQAGPDCLATACGNGSVEKVKSLIENATTTTTTTVTTGNRFLYLAVSAGHVEVVHLLLEKQIGLGGISTALNIAVSMGNKTTTDLLTQHGGKKDGAVLLKAVALGKQQIALRLITAGYGVNDRWQPPTFSCSRKADWTALHFAVENDDCEVVKALLAHESNADAPDILKQTPLHLAAARGRKDCVDILMKSGADLRAEDYLGRTALQLAQEFNHVTVIDLIERYIQMHSPRESA</sequence>